<proteinExistence type="predicted"/>
<dbReference type="Proteomes" id="UP001420932">
    <property type="component" value="Unassembled WGS sequence"/>
</dbReference>
<dbReference type="AlphaFoldDB" id="A0AAP0Q1P2"/>
<name>A0AAP0Q1P2_9MAGN</name>
<evidence type="ECO:0000313" key="1">
    <source>
        <dbReference type="EMBL" id="KAK9160421.1"/>
    </source>
</evidence>
<reference evidence="1 2" key="1">
    <citation type="submission" date="2024-01" db="EMBL/GenBank/DDBJ databases">
        <title>Genome assemblies of Stephania.</title>
        <authorList>
            <person name="Yang L."/>
        </authorList>
    </citation>
    <scope>NUCLEOTIDE SEQUENCE [LARGE SCALE GENOMIC DNA]</scope>
    <source>
        <strain evidence="1">YNDBR</strain>
        <tissue evidence="1">Leaf</tissue>
    </source>
</reference>
<sequence length="146" mass="16375">MHISLPNYVDAPFVVDISKGEGITPRGPPNQSRKVKAGLVSLLIHPYKLGLMILFPLSFPFGFYKPHNALHYPVINPRIQVYRVLGSQLITINRVADQTKRRLVTTSELVEDCYDLLFDQMLKDLPPVTYCVVGRIGDSKPNNAGE</sequence>
<organism evidence="1 2">
    <name type="scientific">Stephania yunnanensis</name>
    <dbReference type="NCBI Taxonomy" id="152371"/>
    <lineage>
        <taxon>Eukaryota</taxon>
        <taxon>Viridiplantae</taxon>
        <taxon>Streptophyta</taxon>
        <taxon>Embryophyta</taxon>
        <taxon>Tracheophyta</taxon>
        <taxon>Spermatophyta</taxon>
        <taxon>Magnoliopsida</taxon>
        <taxon>Ranunculales</taxon>
        <taxon>Menispermaceae</taxon>
        <taxon>Menispermoideae</taxon>
        <taxon>Cissampelideae</taxon>
        <taxon>Stephania</taxon>
    </lineage>
</organism>
<accession>A0AAP0Q1P2</accession>
<comment type="caution">
    <text evidence="1">The sequence shown here is derived from an EMBL/GenBank/DDBJ whole genome shotgun (WGS) entry which is preliminary data.</text>
</comment>
<gene>
    <name evidence="1" type="ORF">Syun_006762</name>
</gene>
<evidence type="ECO:0000313" key="2">
    <source>
        <dbReference type="Proteomes" id="UP001420932"/>
    </source>
</evidence>
<protein>
    <submittedName>
        <fullName evidence="1">Uncharacterized protein</fullName>
    </submittedName>
</protein>
<keyword evidence="2" id="KW-1185">Reference proteome</keyword>
<dbReference type="EMBL" id="JBBNAF010000003">
    <property type="protein sequence ID" value="KAK9160421.1"/>
    <property type="molecule type" value="Genomic_DNA"/>
</dbReference>